<feature type="region of interest" description="Disordered" evidence="1">
    <location>
        <begin position="1383"/>
        <end position="1446"/>
    </location>
</feature>
<evidence type="ECO:0000313" key="6">
    <source>
        <dbReference type="Proteomes" id="UP000694240"/>
    </source>
</evidence>
<feature type="domain" description="Arabidopsis retrotransposon Orf1 C-terminal" evidence="2">
    <location>
        <begin position="796"/>
        <end position="1162"/>
    </location>
</feature>
<feature type="compositionally biased region" description="Basic and acidic residues" evidence="1">
    <location>
        <begin position="1418"/>
        <end position="1431"/>
    </location>
</feature>
<feature type="region of interest" description="Disordered" evidence="1">
    <location>
        <begin position="1245"/>
        <end position="1265"/>
    </location>
</feature>
<feature type="region of interest" description="Disordered" evidence="1">
    <location>
        <begin position="274"/>
        <end position="316"/>
    </location>
</feature>
<gene>
    <name evidence="5" type="ORF">ISN45_At04g006930</name>
</gene>
<feature type="region of interest" description="Disordered" evidence="1">
    <location>
        <begin position="1"/>
        <end position="34"/>
    </location>
</feature>
<feature type="region of interest" description="Disordered" evidence="1">
    <location>
        <begin position="1293"/>
        <end position="1349"/>
    </location>
</feature>
<evidence type="ECO:0000259" key="3">
    <source>
        <dbReference type="Pfam" id="PF03384"/>
    </source>
</evidence>
<feature type="compositionally biased region" description="Polar residues" evidence="1">
    <location>
        <begin position="1"/>
        <end position="11"/>
    </location>
</feature>
<feature type="domain" description="DUF287" evidence="3">
    <location>
        <begin position="1204"/>
        <end position="1239"/>
    </location>
</feature>
<dbReference type="Pfam" id="PF03078">
    <property type="entry name" value="ATHILA"/>
    <property type="match status" value="2"/>
</dbReference>
<protein>
    <recommendedName>
        <fullName evidence="7">Retrotransposon gag domain-containing protein</fullName>
    </recommendedName>
</protein>
<feature type="region of interest" description="Disordered" evidence="1">
    <location>
        <begin position="370"/>
        <end position="398"/>
    </location>
</feature>
<dbReference type="PANTHER" id="PTHR33067:SF31">
    <property type="entry name" value="RNA-DIRECTED DNA POLYMERASE"/>
    <property type="match status" value="1"/>
</dbReference>
<dbReference type="InterPro" id="IPR005048">
    <property type="entry name" value="DUF287"/>
</dbReference>
<proteinExistence type="predicted"/>
<evidence type="ECO:0008006" key="7">
    <source>
        <dbReference type="Google" id="ProtNLM"/>
    </source>
</evidence>
<feature type="region of interest" description="Disordered" evidence="1">
    <location>
        <begin position="189"/>
        <end position="211"/>
    </location>
</feature>
<dbReference type="PANTHER" id="PTHR33067">
    <property type="entry name" value="RNA-DIRECTED DNA POLYMERASE-RELATED"/>
    <property type="match status" value="1"/>
</dbReference>
<accession>A0A8T2E026</accession>
<dbReference type="Pfam" id="PF03732">
    <property type="entry name" value="Retrotrans_gag"/>
    <property type="match status" value="1"/>
</dbReference>
<keyword evidence="6" id="KW-1185">Reference proteome</keyword>
<feature type="compositionally biased region" description="Basic and acidic residues" evidence="1">
    <location>
        <begin position="1396"/>
        <end position="1406"/>
    </location>
</feature>
<dbReference type="EMBL" id="JAEFBK010000004">
    <property type="protein sequence ID" value="KAG7615214.1"/>
    <property type="molecule type" value="Genomic_DNA"/>
</dbReference>
<evidence type="ECO:0000259" key="4">
    <source>
        <dbReference type="Pfam" id="PF03732"/>
    </source>
</evidence>
<sequence>MPEEQNQQNGPANIGAGDAPRDHRQRKGIAPPAIQNNNFEIKSGLISMIQGNKLHGLPMEDPLDHLDEFDRLCNLTKINGVSEDGFKLRLFPFSLGDKAHTWEKNLPHDSITTWDDCKKAFLSKFFSNARTARLRIEISGFSQKTASLLSTLYRGVLPPIRMLLDTASNGNFQNKDVEEGWELVENLSQSDGNYNEDSNRTVRGTADSDDKHRKEIKVLKDKLDRILLSQQKHEHFLVDDEQYQVQDGEGNQLEEVSYINNNQGDYKGYNNFKTNNPNLSYRSTNVANPQDQGNYQQPPPPGFAPQQNQGPATPDAEMKQMVQQLLQGQASSSMEIAKKLSELRHKLDCCYNDLNAKVEALNTKVRYLEGQSASTSAPKVTGLPGKSIKNPKDDVQEGEASTQVEVSVVEFNHSAGSHHLIQSTSEEKAAIIERMVKRFKPTPLPSRALPWTFRKAWMERYKSVAAKQLDEIEAVMPLMEVLNLIPDPHKDVRNLILERIKMYHDLDDESDATPSRAADKRIVQEKLEDPGSFTLPCSIGEFAFSDCLCDLGASVSLMPLSVARRLEFIQYKPCDLTLILADRSSRKPFGMLKDLPVMINAVEVPTDFVVVDMEVEHKDPLIQGKPFLASVGAVIDVREGKIREGYVTERVKDLKKRYYKQDETIEKLAHTVEELRSKLNQLLKEAQPKGGIDTIPRKKFTSRWSEEIDYPPEEKEAYFEERGIEYSVGDLSREDADYDDARRNQRRAEIARGKRAMSSRYELIDEDIETEYEPESWRKETKLLNKPDEVTVEDPVGLLEDVQHLFEKYYLETLMSYPYPAYKEETIEFLSTLQVEMYEGLTDFELDTMGLGFLTFSVDEQRYQLSIKKLEKLFGFPSGKGTKPKFDREELKDLWATIGNNLPLNSARSKNNQIRSPVIRYFQRSVANVFYSRESTGTVSNTDMEMIDYALIGILRRTKGKNVLRGDLNNAPPVMPLLIHLCGYRKWALTNGKKKVRGALCVGGVVTPILQACGVTLREPGLAPRMMDLDHLRQCEFLEFDMAGDFHRYRFEHSSIRIANILLPCIDATRILEGRNIDFKPALEDLYFEGSPPTEVISHTEGATTEDVDETDDIDEAEFDTSMYHFSEHIPPARESKSLSEAHRNNSKLQKWCEKQDKLLAKRGFPNVGSYLDEWAQVENWARCYFEGEKYNIDTSNACESLNNGDVVDDGIGFVDPVVDSWRNRLIKERKKIWWKDMFDQDVRSQSGEQMEEEHVSENVLDNSSSLEEAIDEGFKRVMEMLAEHNQRLLTIERRQAGENVPPFEKNGNSDVNKEKDDGGENENSKNEKKVNVDDVTEGFENEGVATKGFETEGVETKCFETEGIETEGPSVMETCTGIILFVGGPSKGTNDEAEADRGGDETPKKEMKKKGKKGKGKCNDKKNDKKKRDEDPEDGDAGDKKKCKCPPEENLISLWLADYGSQSSCRTERLKGFAVARATLVDGRSVAKGLTRESSPRKKTMG</sequence>
<dbReference type="InterPro" id="IPR004312">
    <property type="entry name" value="ATHILA_Orf1_C"/>
</dbReference>
<dbReference type="Proteomes" id="UP000694240">
    <property type="component" value="Chromosome 4"/>
</dbReference>
<feature type="compositionally biased region" description="Basic and acidic residues" evidence="1">
    <location>
        <begin position="1312"/>
        <end position="1333"/>
    </location>
</feature>
<feature type="domain" description="Retrotransposon gag" evidence="4">
    <location>
        <begin position="89"/>
        <end position="148"/>
    </location>
</feature>
<comment type="caution">
    <text evidence="5">The sequence shown here is derived from an EMBL/GenBank/DDBJ whole genome shotgun (WGS) entry which is preliminary data.</text>
</comment>
<dbReference type="CDD" id="cd00303">
    <property type="entry name" value="retropepsin_like"/>
    <property type="match status" value="1"/>
</dbReference>
<feature type="compositionally biased region" description="Basic residues" evidence="1">
    <location>
        <begin position="1407"/>
        <end position="1417"/>
    </location>
</feature>
<reference evidence="5 6" key="1">
    <citation type="submission" date="2020-12" db="EMBL/GenBank/DDBJ databases">
        <title>Concerted genomic and epigenomic changes stabilize Arabidopsis allopolyploids.</title>
        <authorList>
            <person name="Chen Z."/>
        </authorList>
    </citation>
    <scope>NUCLEOTIDE SEQUENCE [LARGE SCALE GENOMIC DNA]</scope>
    <source>
        <strain evidence="5">Allo738</strain>
        <tissue evidence="5">Leaf</tissue>
    </source>
</reference>
<evidence type="ECO:0000256" key="1">
    <source>
        <dbReference type="SAM" id="MobiDB-lite"/>
    </source>
</evidence>
<dbReference type="InterPro" id="IPR005162">
    <property type="entry name" value="Retrotrans_gag_dom"/>
</dbReference>
<feature type="domain" description="Arabidopsis retrotransposon Orf1 C-terminal" evidence="2">
    <location>
        <begin position="745"/>
        <end position="794"/>
    </location>
</feature>
<organism evidence="5 6">
    <name type="scientific">Arabidopsis thaliana x Arabidopsis arenosa</name>
    <dbReference type="NCBI Taxonomy" id="1240361"/>
    <lineage>
        <taxon>Eukaryota</taxon>
        <taxon>Viridiplantae</taxon>
        <taxon>Streptophyta</taxon>
        <taxon>Embryophyta</taxon>
        <taxon>Tracheophyta</taxon>
        <taxon>Spermatophyta</taxon>
        <taxon>Magnoliopsida</taxon>
        <taxon>eudicotyledons</taxon>
        <taxon>Gunneridae</taxon>
        <taxon>Pentapetalae</taxon>
        <taxon>rosids</taxon>
        <taxon>malvids</taxon>
        <taxon>Brassicales</taxon>
        <taxon>Brassicaceae</taxon>
        <taxon>Camelineae</taxon>
        <taxon>Arabidopsis</taxon>
    </lineage>
</organism>
<dbReference type="Pfam" id="PF03384">
    <property type="entry name" value="DUF287"/>
    <property type="match status" value="1"/>
</dbReference>
<evidence type="ECO:0000313" key="5">
    <source>
        <dbReference type="EMBL" id="KAG7615214.1"/>
    </source>
</evidence>
<evidence type="ECO:0000259" key="2">
    <source>
        <dbReference type="Pfam" id="PF03078"/>
    </source>
</evidence>
<name>A0A8T2E026_9BRAS</name>
<feature type="compositionally biased region" description="Polar residues" evidence="1">
    <location>
        <begin position="274"/>
        <end position="295"/>
    </location>
</feature>